<dbReference type="InterPro" id="IPR026505">
    <property type="entry name" value="Solute_c_fam_35_mem_F3/F4"/>
</dbReference>
<sequence>MPNGPSEEVAQETVVHGRPSHTWRTVLLSIVVVGSVACTWALSTQFSKTALVIDPAHFYAPYTMMWFNTCFMILCYPVFLAYEAASRRNLRKSHLDASSIFGDRGLHPISLITTVLPFLLFWIGANYSYSASLLYISASVATSISSCNAAMVYLLAVLILHDKFVPMKVLSVVLAVAGVVVMSLSGEMRAQWQGVVLSVTSAASAAFYKVLFKRYLGHANLGQVSLFMTCLGFLNLSCNWVPALTLVLTHVEHVEIAYVPWAPLLGASLLSLLFNFLINFGIALLHPLVVSVGMLMGIPLNTVIDVIFRHVDPTANFIGGTALIMSSFILIVFPYELVFRRKPSKSVETNTNTQEVSGLPDHLQNVFEDGRPVPSPTARYGATELEQRNVPVE</sequence>
<dbReference type="Gene3D" id="1.10.3730.20">
    <property type="match status" value="1"/>
</dbReference>
<dbReference type="PANTHER" id="PTHR19346:SF4">
    <property type="entry name" value="SUGAR PHOSPHATE TRANSPORTER DOMAIN-CONTAINING PROTEIN"/>
    <property type="match status" value="1"/>
</dbReference>
<dbReference type="PANTHER" id="PTHR19346">
    <property type="entry name" value="SUGAR PHOSPHATE TRANSPORTER DOMAIN-CONTAINING PROTEIN"/>
    <property type="match status" value="1"/>
</dbReference>
<keyword evidence="4" id="KW-1185">Reference proteome</keyword>
<organism evidence="4 5">
    <name type="scientific">Haemonchus contortus</name>
    <name type="common">Barber pole worm</name>
    <dbReference type="NCBI Taxonomy" id="6289"/>
    <lineage>
        <taxon>Eukaryota</taxon>
        <taxon>Metazoa</taxon>
        <taxon>Ecdysozoa</taxon>
        <taxon>Nematoda</taxon>
        <taxon>Chromadorea</taxon>
        <taxon>Rhabditida</taxon>
        <taxon>Rhabditina</taxon>
        <taxon>Rhabditomorpha</taxon>
        <taxon>Strongyloidea</taxon>
        <taxon>Trichostrongylidae</taxon>
        <taxon>Haemonchus</taxon>
    </lineage>
</organism>
<proteinExistence type="predicted"/>
<name>A0A7I4YG88_HAECO</name>
<feature type="region of interest" description="Disordered" evidence="1">
    <location>
        <begin position="349"/>
        <end position="393"/>
    </location>
</feature>
<feature type="transmembrane region" description="Helical" evidence="2">
    <location>
        <begin position="133"/>
        <end position="160"/>
    </location>
</feature>
<feature type="transmembrane region" description="Helical" evidence="2">
    <location>
        <begin position="224"/>
        <end position="246"/>
    </location>
</feature>
<dbReference type="OrthoDB" id="10062838at2759"/>
<dbReference type="Pfam" id="PF00892">
    <property type="entry name" value="EamA"/>
    <property type="match status" value="1"/>
</dbReference>
<evidence type="ECO:0000313" key="5">
    <source>
        <dbReference type="WBParaSite" id="HCON_00096790-00001"/>
    </source>
</evidence>
<feature type="transmembrane region" description="Helical" evidence="2">
    <location>
        <begin position="258"/>
        <end position="278"/>
    </location>
</feature>
<feature type="transmembrane region" description="Helical" evidence="2">
    <location>
        <begin position="285"/>
        <end position="308"/>
    </location>
</feature>
<feature type="transmembrane region" description="Helical" evidence="2">
    <location>
        <begin position="106"/>
        <end position="127"/>
    </location>
</feature>
<evidence type="ECO:0000256" key="1">
    <source>
        <dbReference type="SAM" id="MobiDB-lite"/>
    </source>
</evidence>
<dbReference type="InterPro" id="IPR000620">
    <property type="entry name" value="EamA_dom"/>
</dbReference>
<dbReference type="Proteomes" id="UP000025227">
    <property type="component" value="Unplaced"/>
</dbReference>
<keyword evidence="2" id="KW-1133">Transmembrane helix</keyword>
<feature type="transmembrane region" description="Helical" evidence="2">
    <location>
        <begin position="314"/>
        <end position="335"/>
    </location>
</feature>
<dbReference type="AlphaFoldDB" id="A0A7I4YG88"/>
<feature type="domain" description="EamA" evidence="3">
    <location>
        <begin position="34"/>
        <end position="183"/>
    </location>
</feature>
<dbReference type="InterPro" id="IPR037185">
    <property type="entry name" value="EmrE-like"/>
</dbReference>
<keyword evidence="2" id="KW-0472">Membrane</keyword>
<dbReference type="GO" id="GO:0016020">
    <property type="term" value="C:membrane"/>
    <property type="evidence" value="ECO:0007669"/>
    <property type="project" value="InterPro"/>
</dbReference>
<feature type="transmembrane region" description="Helical" evidence="2">
    <location>
        <begin position="192"/>
        <end position="212"/>
    </location>
</feature>
<dbReference type="SUPFAM" id="SSF103481">
    <property type="entry name" value="Multidrug resistance efflux transporter EmrE"/>
    <property type="match status" value="1"/>
</dbReference>
<dbReference type="OMA" id="RYMCEIQ"/>
<feature type="transmembrane region" description="Helical" evidence="2">
    <location>
        <begin position="26"/>
        <end position="43"/>
    </location>
</feature>
<reference evidence="5" key="1">
    <citation type="submission" date="2020-12" db="UniProtKB">
        <authorList>
            <consortium name="WormBaseParasite"/>
        </authorList>
    </citation>
    <scope>IDENTIFICATION</scope>
    <source>
        <strain evidence="5">MHco3</strain>
    </source>
</reference>
<feature type="transmembrane region" description="Helical" evidence="2">
    <location>
        <begin position="63"/>
        <end position="85"/>
    </location>
</feature>
<evidence type="ECO:0000256" key="2">
    <source>
        <dbReference type="SAM" id="Phobius"/>
    </source>
</evidence>
<feature type="transmembrane region" description="Helical" evidence="2">
    <location>
        <begin position="167"/>
        <end position="186"/>
    </location>
</feature>
<protein>
    <submittedName>
        <fullName evidence="5">EamA domain-containing protein</fullName>
    </submittedName>
</protein>
<accession>A0A7I4YG88</accession>
<keyword evidence="2" id="KW-0812">Transmembrane</keyword>
<evidence type="ECO:0000259" key="3">
    <source>
        <dbReference type="Pfam" id="PF00892"/>
    </source>
</evidence>
<evidence type="ECO:0000313" key="4">
    <source>
        <dbReference type="Proteomes" id="UP000025227"/>
    </source>
</evidence>
<dbReference type="WBParaSite" id="HCON_00096790-00001">
    <property type="protein sequence ID" value="HCON_00096790-00001"/>
    <property type="gene ID" value="HCON_00096790"/>
</dbReference>